<comment type="caution">
    <text evidence="2">The sequence shown here is derived from an EMBL/GenBank/DDBJ whole genome shotgun (WGS) entry which is preliminary data.</text>
</comment>
<evidence type="ECO:0000313" key="2">
    <source>
        <dbReference type="EMBL" id="GGF35984.1"/>
    </source>
</evidence>
<dbReference type="AlphaFoldDB" id="A0A917BBI7"/>
<feature type="region of interest" description="Disordered" evidence="1">
    <location>
        <begin position="80"/>
        <end position="99"/>
    </location>
</feature>
<accession>A0A917BBI7</accession>
<evidence type="ECO:0000313" key="3">
    <source>
        <dbReference type="Proteomes" id="UP000598775"/>
    </source>
</evidence>
<keyword evidence="3" id="KW-1185">Reference proteome</keyword>
<dbReference type="EMBL" id="BMGP01000006">
    <property type="protein sequence ID" value="GGF35984.1"/>
    <property type="molecule type" value="Genomic_DNA"/>
</dbReference>
<evidence type="ECO:0000256" key="1">
    <source>
        <dbReference type="SAM" id="MobiDB-lite"/>
    </source>
</evidence>
<sequence length="99" mass="10059">MVFLIVLGVIGLVGVVASVFAIAGGGYSGVRTRDDAHYRSTFDHAAFHARPVPAGFVPLSTAPDARAALDAPSSLGADAALTAHTEQTAQTAHTEETAA</sequence>
<dbReference type="RefSeq" id="WP_188679907.1">
    <property type="nucleotide sequence ID" value="NZ_BMGP01000006.1"/>
</dbReference>
<dbReference type="Proteomes" id="UP000598775">
    <property type="component" value="Unassembled WGS sequence"/>
</dbReference>
<proteinExistence type="predicted"/>
<feature type="compositionally biased region" description="Low complexity" evidence="1">
    <location>
        <begin position="80"/>
        <end position="92"/>
    </location>
</feature>
<reference evidence="2 3" key="1">
    <citation type="journal article" date="2014" name="Int. J. Syst. Evol. Microbiol.">
        <title>Complete genome sequence of Corynebacterium casei LMG S-19264T (=DSM 44701T), isolated from a smear-ripened cheese.</title>
        <authorList>
            <consortium name="US DOE Joint Genome Institute (JGI-PGF)"/>
            <person name="Walter F."/>
            <person name="Albersmeier A."/>
            <person name="Kalinowski J."/>
            <person name="Ruckert C."/>
        </authorList>
    </citation>
    <scope>NUCLEOTIDE SEQUENCE [LARGE SCALE GENOMIC DNA]</scope>
    <source>
        <strain evidence="2 3">CGMCC 1.12976</strain>
    </source>
</reference>
<organism evidence="2 3">
    <name type="scientific">Subtercola lobariae</name>
    <dbReference type="NCBI Taxonomy" id="1588641"/>
    <lineage>
        <taxon>Bacteria</taxon>
        <taxon>Bacillati</taxon>
        <taxon>Actinomycetota</taxon>
        <taxon>Actinomycetes</taxon>
        <taxon>Micrococcales</taxon>
        <taxon>Microbacteriaceae</taxon>
        <taxon>Subtercola</taxon>
    </lineage>
</organism>
<name>A0A917BBI7_9MICO</name>
<protein>
    <submittedName>
        <fullName evidence="2">Uncharacterized protein</fullName>
    </submittedName>
</protein>
<gene>
    <name evidence="2" type="ORF">GCM10011399_31190</name>
</gene>